<proteinExistence type="predicted"/>
<evidence type="ECO:0000259" key="1">
    <source>
        <dbReference type="Pfam" id="PF12937"/>
    </source>
</evidence>
<dbReference type="SUPFAM" id="SSF48452">
    <property type="entry name" value="TPR-like"/>
    <property type="match status" value="1"/>
</dbReference>
<organism evidence="2 3">
    <name type="scientific">Lomentospora prolificans</name>
    <dbReference type="NCBI Taxonomy" id="41688"/>
    <lineage>
        <taxon>Eukaryota</taxon>
        <taxon>Fungi</taxon>
        <taxon>Dikarya</taxon>
        <taxon>Ascomycota</taxon>
        <taxon>Pezizomycotina</taxon>
        <taxon>Sordariomycetes</taxon>
        <taxon>Hypocreomycetidae</taxon>
        <taxon>Microascales</taxon>
        <taxon>Microascaceae</taxon>
        <taxon>Lomentospora</taxon>
    </lineage>
</organism>
<dbReference type="AlphaFoldDB" id="A0A2N3N5C5"/>
<dbReference type="SUPFAM" id="SSF52047">
    <property type="entry name" value="RNI-like"/>
    <property type="match status" value="1"/>
</dbReference>
<dbReference type="InterPro" id="IPR011990">
    <property type="entry name" value="TPR-like_helical_dom_sf"/>
</dbReference>
<dbReference type="OrthoDB" id="629492at2759"/>
<name>A0A2N3N5C5_9PEZI</name>
<evidence type="ECO:0000313" key="3">
    <source>
        <dbReference type="Proteomes" id="UP000233524"/>
    </source>
</evidence>
<gene>
    <name evidence="2" type="ORF">jhhlp_006247</name>
</gene>
<dbReference type="Gene3D" id="1.25.40.10">
    <property type="entry name" value="Tetratricopeptide repeat domain"/>
    <property type="match status" value="1"/>
</dbReference>
<reference evidence="2 3" key="1">
    <citation type="journal article" date="2017" name="G3 (Bethesda)">
        <title>First Draft Genome Sequence of the Pathogenic Fungus Lomentospora prolificans (Formerly Scedosporium prolificans).</title>
        <authorList>
            <person name="Luo R."/>
            <person name="Zimin A."/>
            <person name="Workman R."/>
            <person name="Fan Y."/>
            <person name="Pertea G."/>
            <person name="Grossman N."/>
            <person name="Wear M.P."/>
            <person name="Jia B."/>
            <person name="Miller H."/>
            <person name="Casadevall A."/>
            <person name="Timp W."/>
            <person name="Zhang S.X."/>
            <person name="Salzberg S.L."/>
        </authorList>
    </citation>
    <scope>NUCLEOTIDE SEQUENCE [LARGE SCALE GENOMIC DNA]</scope>
    <source>
        <strain evidence="2 3">JHH-5317</strain>
    </source>
</reference>
<dbReference type="InterPro" id="IPR001810">
    <property type="entry name" value="F-box_dom"/>
</dbReference>
<dbReference type="InterPro" id="IPR032675">
    <property type="entry name" value="LRR_dom_sf"/>
</dbReference>
<keyword evidence="3" id="KW-1185">Reference proteome</keyword>
<accession>A0A2N3N5C5</accession>
<dbReference type="Pfam" id="PF12937">
    <property type="entry name" value="F-box-like"/>
    <property type="match status" value="1"/>
</dbReference>
<dbReference type="InParanoid" id="A0A2N3N5C5"/>
<dbReference type="Proteomes" id="UP000233524">
    <property type="component" value="Unassembled WGS sequence"/>
</dbReference>
<feature type="domain" description="F-box" evidence="1">
    <location>
        <begin position="195"/>
        <end position="239"/>
    </location>
</feature>
<dbReference type="SUPFAM" id="SSF81383">
    <property type="entry name" value="F-box domain"/>
    <property type="match status" value="1"/>
</dbReference>
<protein>
    <recommendedName>
        <fullName evidence="1">F-box domain-containing protein</fullName>
    </recommendedName>
</protein>
<dbReference type="VEuPathDB" id="FungiDB:jhhlp_006247"/>
<dbReference type="STRING" id="41688.A0A2N3N5C5"/>
<dbReference type="EMBL" id="NLAX01000701">
    <property type="protein sequence ID" value="PKS07641.1"/>
    <property type="molecule type" value="Genomic_DNA"/>
</dbReference>
<evidence type="ECO:0000313" key="2">
    <source>
        <dbReference type="EMBL" id="PKS07641.1"/>
    </source>
</evidence>
<dbReference type="Gene3D" id="3.80.10.10">
    <property type="entry name" value="Ribonuclease Inhibitor"/>
    <property type="match status" value="1"/>
</dbReference>
<dbReference type="InterPro" id="IPR036047">
    <property type="entry name" value="F-box-like_dom_sf"/>
</dbReference>
<sequence length="680" mass="76712">MPRDGPPSATARKAALERGREAYQSQRYKHGVVFFSQVINSCPCAQLSGDRTRAKCTCKNYDDGPHRGQAYGLVEEIMRSCKCDAPGRIFSRCDDSLHNQALDYRSGCYDALDKLEQARRDAEWALELYPLRLEAYLRLGKVARRQGNHVLAWQIYCAGVQVGRRHGMAEDDRFKKLLSVRQPLHSKLYKQDPIQLPAEIVESIFLQFNTRQLSACLPVSKRWFRSLSGQPILWRTVRFEPKARSVAGLNSVRRIVKYSGNDIRSLTITNTNKFNFETKFPALLMGSRKMTRLDLEGSPVNGGDGLSRATWPLSSLTNLTIKSHMFQKHSVPGPSDTNRLLTDILKRNVNHLQMVCITSDHVNFGPSWPRMENLKYLKIVETIKVTIARSTMGARHAQLVELPVLWEKAPKLEQLWLDVSHCVVRPRDANNPPPPSPWPTLRCLVVGPGVYWPFVGAPLNHIRILHRLGDVHQGPPEEIMTGFAPQDLPIQGTEGALSKLQHMYLPLFCGDNTHPAVAGIKCIRQGVEEAVASGSLRTLATRVYLKTQDRNYLDQFDWLRGCKSLRSLSLFLGREPFHVSWFVGPTGPSYPSSIKDLAVLVASFPNLDTLEVTHDEDDISTIGAIIEGVVQLGSPVKVIYQDRIIGAPYDNLRNYLKERAVELRYGRLPLPEFPMKLQDP</sequence>
<comment type="caution">
    <text evidence="2">The sequence shown here is derived from an EMBL/GenBank/DDBJ whole genome shotgun (WGS) entry which is preliminary data.</text>
</comment>